<dbReference type="CDD" id="cd01127">
    <property type="entry name" value="TrwB_TraG_TraD_VirD4"/>
    <property type="match status" value="1"/>
</dbReference>
<name>A0A1I5CSL7_9FLAO</name>
<dbReference type="Gene3D" id="1.10.8.730">
    <property type="match status" value="1"/>
</dbReference>
<dbReference type="Pfam" id="PF19044">
    <property type="entry name" value="P-loop_TraG"/>
    <property type="match status" value="1"/>
</dbReference>
<dbReference type="OrthoDB" id="596266at2"/>
<dbReference type="InterPro" id="IPR027417">
    <property type="entry name" value="P-loop_NTPase"/>
</dbReference>
<evidence type="ECO:0000313" key="3">
    <source>
        <dbReference type="Proteomes" id="UP000199153"/>
    </source>
</evidence>
<dbReference type="NCBIfam" id="TIGR03783">
    <property type="entry name" value="Bac_Flav_CT_G"/>
    <property type="match status" value="1"/>
</dbReference>
<keyword evidence="3" id="KW-1185">Reference proteome</keyword>
<dbReference type="InterPro" id="IPR053155">
    <property type="entry name" value="F-pilin_assembly_TraC"/>
</dbReference>
<dbReference type="InterPro" id="IPR043964">
    <property type="entry name" value="P-loop_TraG"/>
</dbReference>
<proteinExistence type="predicted"/>
<dbReference type="InterPro" id="IPR022509">
    <property type="entry name" value="Conjugation_ATPase_TraG"/>
</dbReference>
<dbReference type="PANTHER" id="PTHR38467:SF1">
    <property type="entry name" value="CONJUGATIVE TRANSFER: ASSEMBLY"/>
    <property type="match status" value="1"/>
</dbReference>
<dbReference type="RefSeq" id="WP_093411083.1">
    <property type="nucleotide sequence ID" value="NZ_FOVL01000024.1"/>
</dbReference>
<accession>A0A1I5CSL7</accession>
<evidence type="ECO:0000259" key="1">
    <source>
        <dbReference type="Pfam" id="PF19044"/>
    </source>
</evidence>
<evidence type="ECO:0000313" key="2">
    <source>
        <dbReference type="EMBL" id="SFN89836.1"/>
    </source>
</evidence>
<organism evidence="2 3">
    <name type="scientific">Salegentibacter flavus</name>
    <dbReference type="NCBI Taxonomy" id="287099"/>
    <lineage>
        <taxon>Bacteria</taxon>
        <taxon>Pseudomonadati</taxon>
        <taxon>Bacteroidota</taxon>
        <taxon>Flavobacteriia</taxon>
        <taxon>Flavobacteriales</taxon>
        <taxon>Flavobacteriaceae</taxon>
        <taxon>Salegentibacter</taxon>
    </lineage>
</organism>
<dbReference type="STRING" id="287099.SAMN05660413_02981"/>
<dbReference type="EMBL" id="FOVL01000024">
    <property type="protein sequence ID" value="SFN89836.1"/>
    <property type="molecule type" value="Genomic_DNA"/>
</dbReference>
<protein>
    <submittedName>
        <fullName evidence="2">Bacteroides conjugation system ATPase, TraG family</fullName>
    </submittedName>
</protein>
<dbReference type="AlphaFoldDB" id="A0A1I5CSL7"/>
<dbReference type="Proteomes" id="UP000199153">
    <property type="component" value="Unassembled WGS sequence"/>
</dbReference>
<reference evidence="2 3" key="1">
    <citation type="submission" date="2016-10" db="EMBL/GenBank/DDBJ databases">
        <authorList>
            <person name="de Groot N.N."/>
        </authorList>
    </citation>
    <scope>NUCLEOTIDE SEQUENCE [LARGE SCALE GENOMIC DNA]</scope>
    <source>
        <strain evidence="2 3">DSM 17794</strain>
    </source>
</reference>
<feature type="domain" description="TraG P-loop" evidence="1">
    <location>
        <begin position="396"/>
        <end position="796"/>
    </location>
</feature>
<dbReference type="Gene3D" id="3.40.50.300">
    <property type="entry name" value="P-loop containing nucleotide triphosphate hydrolases"/>
    <property type="match status" value="1"/>
</dbReference>
<dbReference type="SUPFAM" id="SSF52540">
    <property type="entry name" value="P-loop containing nucleoside triphosphate hydrolases"/>
    <property type="match status" value="1"/>
</dbReference>
<gene>
    <name evidence="2" type="ORF">SAMN05660413_02981</name>
</gene>
<sequence>MRKINLNAHPPLCYVDGNFAIASNGNLMMGYQLELPGIFGLDEKNFEELFETWFQAFKNFQPGIIIQRIDRFERIPFQFKHHEKPTTYLSRATRNYFTGREYLKQTSYLFFIQPRPGQSPIDRWKNPFRTISEKEVENLEGIAKGFRGRISDCELFLNNSGKIKLISFSSDDWKSFTSGYFNLFQLNATDVEPGADSLSVGQKRLRSLIINNERCFKAAVKTQKANSEFSTNEFSFPQGFLDGVGLKAFFDHMVVQSIFLDSNRAWIKTLESGREALKKSVRFGSINQVNLERVEELLQKINRDEQARIVRGHMQVILWEDTQQALQQNISQINSVFRELDIEAYLPGPSENLRYFITGYPGNLNSLEGEDFYVTDLKHCLCLYLNSGNYKVDPTGIYFNDRLQNIPILKDVWDEDKKRIKARNFAIFAPTGEGKSFLANNIIRQLYEAGTRLVIIDLGGSYGKLARLYPEDYIIIRYQEGQALGINPFYFGQSEPTPDQLEELADFLFELTAWQRPVSKSHKVLLKKILQEFYTECTAPDLEEFYKYLLATKKDHSLSGPADHRLNLEQFILQLSEYTGDGLYSFLFAKGEQQELFKLADKRFIIFELDEVKDNQEILSVMLKLIKTAVQKSIWRNPEERGVILFDEFAKQLKFGNVLESVEFYYQAIRKQNGAIGIVLQSINQLPEGSVSASILENTQIIYSLRNEKGYDQLCRRLHLSNHDHHLLKSIRNNFRGPRKYTEIFIKIGSESNIYRLEVPPEVYAAYLTDGKHNQQILELHKQCGNMEKAIQQFLNQHS</sequence>
<dbReference type="PANTHER" id="PTHR38467">
    <property type="match status" value="1"/>
</dbReference>